<gene>
    <name evidence="2" type="ORF">HMPREF0548_1990</name>
</gene>
<name>C2EQP4_9LACO</name>
<accession>C2EQP4</accession>
<dbReference type="Pfam" id="PF03483">
    <property type="entry name" value="B3_4"/>
    <property type="match status" value="1"/>
</dbReference>
<dbReference type="InterPro" id="IPR005146">
    <property type="entry name" value="B3/B4_tRNA-bd"/>
</dbReference>
<evidence type="ECO:0000313" key="3">
    <source>
        <dbReference type="Proteomes" id="UP000005583"/>
    </source>
</evidence>
<dbReference type="EMBL" id="ACGU01000110">
    <property type="protein sequence ID" value="EEJ71047.1"/>
    <property type="molecule type" value="Genomic_DNA"/>
</dbReference>
<dbReference type="GO" id="GO:0003723">
    <property type="term" value="F:RNA binding"/>
    <property type="evidence" value="ECO:0007669"/>
    <property type="project" value="InterPro"/>
</dbReference>
<dbReference type="SUPFAM" id="SSF56037">
    <property type="entry name" value="PheT/TilS domain"/>
    <property type="match status" value="1"/>
</dbReference>
<dbReference type="STRING" id="525365.HMPREF0548_1990"/>
<organism evidence="2 3">
    <name type="scientific">Lactobacillus ultunensis DSM 16047</name>
    <dbReference type="NCBI Taxonomy" id="525365"/>
    <lineage>
        <taxon>Bacteria</taxon>
        <taxon>Bacillati</taxon>
        <taxon>Bacillota</taxon>
        <taxon>Bacilli</taxon>
        <taxon>Lactobacillales</taxon>
        <taxon>Lactobacillaceae</taxon>
        <taxon>Lactobacillus</taxon>
    </lineage>
</organism>
<evidence type="ECO:0000313" key="2">
    <source>
        <dbReference type="EMBL" id="EEJ71047.1"/>
    </source>
</evidence>
<protein>
    <submittedName>
        <fullName evidence="2">B3/4 domain protein</fullName>
    </submittedName>
</protein>
<dbReference type="HOGENOM" id="CLU_076869_1_0_9"/>
<sequence>MKDIDTMIKNRIPFKFRGFVNITSWIRASHCGGFLIQLFLFRRFFMKFIVTSDIFKKLSDMYVGVVVAKGIDNNKDYPAIDKLLNKYMKYSQQKFDGVNVKQDDEIIPYREAFRKIGINPNRYPCSAEALFKRLSKGKELPHINPLVDLNNAISLKYTVPMGTHSLDDARDNIMMRLAKSGDTFIPLGKDEVEEPDEGEVVYAVGKDVRTRRWTWRQSEHGKITDQTHNVFFPIDGFIDVNRDAVDKARDDLAEKIEEIFGVETQIGYVDRDHPEFEWE</sequence>
<dbReference type="Proteomes" id="UP000005583">
    <property type="component" value="Unassembled WGS sequence"/>
</dbReference>
<dbReference type="InterPro" id="IPR020825">
    <property type="entry name" value="Phe-tRNA_synthase-like_B3/B4"/>
</dbReference>
<reference evidence="2 3" key="1">
    <citation type="submission" date="2009-01" db="EMBL/GenBank/DDBJ databases">
        <authorList>
            <person name="Qin X."/>
            <person name="Bachman B."/>
            <person name="Battles P."/>
            <person name="Bell A."/>
            <person name="Bess C."/>
            <person name="Bickham C."/>
            <person name="Chaboub L."/>
            <person name="Chen D."/>
            <person name="Coyle M."/>
            <person name="Deiros D.R."/>
            <person name="Dinh H."/>
            <person name="Forbes L."/>
            <person name="Fowler G."/>
            <person name="Francisco L."/>
            <person name="Fu Q."/>
            <person name="Gubbala S."/>
            <person name="Hale W."/>
            <person name="Han Y."/>
            <person name="Hemphill L."/>
            <person name="Highlander S.K."/>
            <person name="Hirani K."/>
            <person name="Hogues M."/>
            <person name="Jackson L."/>
            <person name="Jakkamsetti A."/>
            <person name="Javaid M."/>
            <person name="Jiang H."/>
            <person name="Korchina V."/>
            <person name="Kovar C."/>
            <person name="Lara F."/>
            <person name="Lee S."/>
            <person name="Mata R."/>
            <person name="Mathew T."/>
            <person name="Moen C."/>
            <person name="Morales K."/>
            <person name="Munidasa M."/>
            <person name="Nazareth L."/>
            <person name="Ngo R."/>
            <person name="Nguyen L."/>
            <person name="Okwuonu G."/>
            <person name="Ongeri F."/>
            <person name="Patil S."/>
            <person name="Petrosino J."/>
            <person name="Pham C."/>
            <person name="Pham P."/>
            <person name="Pu L.-L."/>
            <person name="Puazo M."/>
            <person name="Raj R."/>
            <person name="Reid J."/>
            <person name="Rouhana J."/>
            <person name="Saada N."/>
            <person name="Shang Y."/>
            <person name="Simmons D."/>
            <person name="Thornton R."/>
            <person name="Warren J."/>
            <person name="Weissenberger G."/>
            <person name="Zhang J."/>
            <person name="Zhang L."/>
            <person name="Zhou C."/>
            <person name="Zhu D."/>
            <person name="Muzny D."/>
            <person name="Worley K."/>
            <person name="Gibbs R."/>
        </authorList>
    </citation>
    <scope>NUCLEOTIDE SEQUENCE [LARGE SCALE GENOMIC DNA]</scope>
    <source>
        <strain evidence="2 3">DSM 16047</strain>
    </source>
</reference>
<keyword evidence="3" id="KW-1185">Reference proteome</keyword>
<evidence type="ECO:0000259" key="1">
    <source>
        <dbReference type="SMART" id="SM00873"/>
    </source>
</evidence>
<dbReference type="AlphaFoldDB" id="C2EQP4"/>
<feature type="domain" description="B3/B4 tRNA-binding" evidence="1">
    <location>
        <begin position="107"/>
        <end position="261"/>
    </location>
</feature>
<dbReference type="eggNOG" id="COG3382">
    <property type="taxonomic scope" value="Bacteria"/>
</dbReference>
<comment type="caution">
    <text evidence="2">The sequence shown here is derived from an EMBL/GenBank/DDBJ whole genome shotgun (WGS) entry which is preliminary data.</text>
</comment>
<dbReference type="PANTHER" id="PTHR39209">
    <property type="match status" value="1"/>
</dbReference>
<dbReference type="Gene3D" id="3.50.40.10">
    <property type="entry name" value="Phenylalanyl-trna Synthetase, Chain B, domain 3"/>
    <property type="match status" value="1"/>
</dbReference>
<dbReference type="GO" id="GO:0004826">
    <property type="term" value="F:phenylalanine-tRNA ligase activity"/>
    <property type="evidence" value="ECO:0007669"/>
    <property type="project" value="InterPro"/>
</dbReference>
<dbReference type="SMART" id="SM00873">
    <property type="entry name" value="B3_4"/>
    <property type="match status" value="1"/>
</dbReference>
<dbReference type="PANTHER" id="PTHR39209:SF2">
    <property type="entry name" value="CYTOPLASMIC PROTEIN"/>
    <property type="match status" value="1"/>
</dbReference>
<proteinExistence type="predicted"/>